<evidence type="ECO:0000313" key="2">
    <source>
        <dbReference type="EMBL" id="KZV42921.1"/>
    </source>
</evidence>
<feature type="region of interest" description="Disordered" evidence="1">
    <location>
        <begin position="180"/>
        <end position="233"/>
    </location>
</feature>
<dbReference type="AlphaFoldDB" id="A0A2Z7CA93"/>
<accession>A0A2Z7CA93</accession>
<feature type="compositionally biased region" description="Polar residues" evidence="1">
    <location>
        <begin position="66"/>
        <end position="92"/>
    </location>
</feature>
<organism evidence="2 3">
    <name type="scientific">Dorcoceras hygrometricum</name>
    <dbReference type="NCBI Taxonomy" id="472368"/>
    <lineage>
        <taxon>Eukaryota</taxon>
        <taxon>Viridiplantae</taxon>
        <taxon>Streptophyta</taxon>
        <taxon>Embryophyta</taxon>
        <taxon>Tracheophyta</taxon>
        <taxon>Spermatophyta</taxon>
        <taxon>Magnoliopsida</taxon>
        <taxon>eudicotyledons</taxon>
        <taxon>Gunneridae</taxon>
        <taxon>Pentapetalae</taxon>
        <taxon>asterids</taxon>
        <taxon>lamiids</taxon>
        <taxon>Lamiales</taxon>
        <taxon>Gesneriaceae</taxon>
        <taxon>Didymocarpoideae</taxon>
        <taxon>Trichosporeae</taxon>
        <taxon>Loxocarpinae</taxon>
        <taxon>Dorcoceras</taxon>
    </lineage>
</organism>
<feature type="compositionally biased region" description="Basic residues" evidence="1">
    <location>
        <begin position="42"/>
        <end position="52"/>
    </location>
</feature>
<evidence type="ECO:0000256" key="1">
    <source>
        <dbReference type="SAM" id="MobiDB-lite"/>
    </source>
</evidence>
<dbReference type="EMBL" id="KQ998671">
    <property type="protein sequence ID" value="KZV42921.1"/>
    <property type="molecule type" value="Genomic_DNA"/>
</dbReference>
<keyword evidence="3" id="KW-1185">Reference proteome</keyword>
<name>A0A2Z7CA93_9LAMI</name>
<feature type="region of interest" description="Disordered" evidence="1">
    <location>
        <begin position="36"/>
        <end position="92"/>
    </location>
</feature>
<proteinExistence type="predicted"/>
<protein>
    <submittedName>
        <fullName evidence="2">Uncharacterized protein</fullName>
    </submittedName>
</protein>
<gene>
    <name evidence="2" type="ORF">F511_14483</name>
</gene>
<dbReference type="Proteomes" id="UP000250235">
    <property type="component" value="Unassembled WGS sequence"/>
</dbReference>
<feature type="compositionally biased region" description="Basic and acidic residues" evidence="1">
    <location>
        <begin position="192"/>
        <end position="203"/>
    </location>
</feature>
<sequence>MCKGLSIEDLPREDLIEVVKKSLATAEFLHVLSLKTPQQQQHHARSSTRRRQGRCDDRYEGDDLQSFATPEWMQSTTQTPLNPASHQTSSGTDVGLSYRDYAFPSPLGPSSSFFDFSQGSWGNVQADLGTSYQQSEFQTPPPYTAYQPSFMETIFGGIPHQYEGEQPSFDSSPIPYMGYSLPDSAAMPSSHVPREYTEQRKDDDDYEAPQMLRRSKRVPHAPDCGTGHRLDRR</sequence>
<evidence type="ECO:0000313" key="3">
    <source>
        <dbReference type="Proteomes" id="UP000250235"/>
    </source>
</evidence>
<reference evidence="2 3" key="1">
    <citation type="journal article" date="2015" name="Proc. Natl. Acad. Sci. U.S.A.">
        <title>The resurrection genome of Boea hygrometrica: A blueprint for survival of dehydration.</title>
        <authorList>
            <person name="Xiao L."/>
            <person name="Yang G."/>
            <person name="Zhang L."/>
            <person name="Yang X."/>
            <person name="Zhao S."/>
            <person name="Ji Z."/>
            <person name="Zhou Q."/>
            <person name="Hu M."/>
            <person name="Wang Y."/>
            <person name="Chen M."/>
            <person name="Xu Y."/>
            <person name="Jin H."/>
            <person name="Xiao X."/>
            <person name="Hu G."/>
            <person name="Bao F."/>
            <person name="Hu Y."/>
            <person name="Wan P."/>
            <person name="Li L."/>
            <person name="Deng X."/>
            <person name="Kuang T."/>
            <person name="Xiang C."/>
            <person name="Zhu J.K."/>
            <person name="Oliver M.J."/>
            <person name="He Y."/>
        </authorList>
    </citation>
    <scope>NUCLEOTIDE SEQUENCE [LARGE SCALE GENOMIC DNA]</scope>
    <source>
        <strain evidence="3">cv. XS01</strain>
    </source>
</reference>